<dbReference type="SMART" id="SM00862">
    <property type="entry name" value="Trans_reg_C"/>
    <property type="match status" value="1"/>
</dbReference>
<dbReference type="PROSITE" id="PS51755">
    <property type="entry name" value="OMPR_PHOB"/>
    <property type="match status" value="1"/>
</dbReference>
<feature type="domain" description="Response regulatory" evidence="12">
    <location>
        <begin position="16"/>
        <end position="131"/>
    </location>
</feature>
<dbReference type="GO" id="GO:0000976">
    <property type="term" value="F:transcription cis-regulatory region binding"/>
    <property type="evidence" value="ECO:0007669"/>
    <property type="project" value="TreeGrafter"/>
</dbReference>
<dbReference type="Pfam" id="PF00072">
    <property type="entry name" value="Response_reg"/>
    <property type="match status" value="1"/>
</dbReference>
<dbReference type="InterPro" id="IPR039420">
    <property type="entry name" value="WalR-like"/>
</dbReference>
<name>A0A656HKI4_THINJ</name>
<gene>
    <name evidence="14" type="ORF">Thini_3009</name>
</gene>
<dbReference type="OrthoDB" id="9802426at2"/>
<dbReference type="GO" id="GO:0000156">
    <property type="term" value="F:phosphorelay response regulator activity"/>
    <property type="evidence" value="ECO:0007669"/>
    <property type="project" value="TreeGrafter"/>
</dbReference>
<dbReference type="Proteomes" id="UP000005317">
    <property type="component" value="Unassembled WGS sequence"/>
</dbReference>
<dbReference type="GO" id="GO:0005829">
    <property type="term" value="C:cytosol"/>
    <property type="evidence" value="ECO:0007669"/>
    <property type="project" value="TreeGrafter"/>
</dbReference>
<evidence type="ECO:0000256" key="3">
    <source>
        <dbReference type="ARBA" id="ARBA00022491"/>
    </source>
</evidence>
<dbReference type="Gene3D" id="3.40.50.2300">
    <property type="match status" value="1"/>
</dbReference>
<evidence type="ECO:0000256" key="7">
    <source>
        <dbReference type="ARBA" id="ARBA00023125"/>
    </source>
</evidence>
<feature type="domain" description="OmpR/PhoB-type" evidence="13">
    <location>
        <begin position="139"/>
        <end position="238"/>
    </location>
</feature>
<dbReference type="InterPro" id="IPR001867">
    <property type="entry name" value="OmpR/PhoB-type_DNA-bd"/>
</dbReference>
<evidence type="ECO:0000313" key="14">
    <source>
        <dbReference type="EMBL" id="EIJ35535.1"/>
    </source>
</evidence>
<keyword evidence="15" id="KW-1185">Reference proteome</keyword>
<evidence type="ECO:0000256" key="11">
    <source>
        <dbReference type="PROSITE-ProRule" id="PRU01091"/>
    </source>
</evidence>
<dbReference type="SMART" id="SM00448">
    <property type="entry name" value="REC"/>
    <property type="match status" value="1"/>
</dbReference>
<dbReference type="GO" id="GO:0032993">
    <property type="term" value="C:protein-DNA complex"/>
    <property type="evidence" value="ECO:0007669"/>
    <property type="project" value="TreeGrafter"/>
</dbReference>
<sequence length="240" mass="27812">MIFQEPKPLNNKTSHHILLVDDDLLLHTLLEECFRAHGSYKIHALQDGEGIGLLIDKQQPDMIMLDIMLPGKDGWYWLDWLKRCHPHIPVLLLSAKNQPDDRLRGFESGAADYLIKPFHPGELLIRISHILHPQHITGHKRYQVGEYLFDPMQETLQAENNQIRLSTLESRLLLFFCENAGQTLTRDAISLALNGNEHHPLNRSIDMAITRLRKKLGDDKEKPQYLHTVWRKGYRLTLNA</sequence>
<evidence type="ECO:0000256" key="6">
    <source>
        <dbReference type="ARBA" id="ARBA00023015"/>
    </source>
</evidence>
<feature type="modified residue" description="4-aspartylphosphate" evidence="10">
    <location>
        <position position="66"/>
    </location>
</feature>
<dbReference type="EMBL" id="JH651384">
    <property type="protein sequence ID" value="EIJ35535.1"/>
    <property type="molecule type" value="Genomic_DNA"/>
</dbReference>
<dbReference type="InterPro" id="IPR036388">
    <property type="entry name" value="WH-like_DNA-bd_sf"/>
</dbReference>
<dbReference type="InterPro" id="IPR001789">
    <property type="entry name" value="Sig_transdc_resp-reg_receiver"/>
</dbReference>
<dbReference type="PROSITE" id="PS50110">
    <property type="entry name" value="RESPONSE_REGULATORY"/>
    <property type="match status" value="1"/>
</dbReference>
<keyword evidence="9" id="KW-0804">Transcription</keyword>
<evidence type="ECO:0000256" key="9">
    <source>
        <dbReference type="ARBA" id="ARBA00023163"/>
    </source>
</evidence>
<evidence type="ECO:0000256" key="8">
    <source>
        <dbReference type="ARBA" id="ARBA00023159"/>
    </source>
</evidence>
<organism evidence="14 15">
    <name type="scientific">Thiothrix nivea (strain ATCC 35100 / DSM 5205 / JP2)</name>
    <dbReference type="NCBI Taxonomy" id="870187"/>
    <lineage>
        <taxon>Bacteria</taxon>
        <taxon>Pseudomonadati</taxon>
        <taxon>Pseudomonadota</taxon>
        <taxon>Gammaproteobacteria</taxon>
        <taxon>Thiotrichales</taxon>
        <taxon>Thiotrichaceae</taxon>
        <taxon>Thiothrix</taxon>
    </lineage>
</organism>
<keyword evidence="4 10" id="KW-0597">Phosphoprotein</keyword>
<dbReference type="CDD" id="cd00383">
    <property type="entry name" value="trans_reg_C"/>
    <property type="match status" value="1"/>
</dbReference>
<keyword evidence="3" id="KW-0678">Repressor</keyword>
<evidence type="ECO:0000256" key="5">
    <source>
        <dbReference type="ARBA" id="ARBA00023012"/>
    </source>
</evidence>
<proteinExistence type="predicted"/>
<evidence type="ECO:0000259" key="12">
    <source>
        <dbReference type="PROSITE" id="PS50110"/>
    </source>
</evidence>
<protein>
    <submittedName>
        <fullName evidence="14">Two component transcriptional regulator, winged helix family</fullName>
    </submittedName>
</protein>
<keyword evidence="8" id="KW-0010">Activator</keyword>
<accession>A0A656HKI4</accession>
<dbReference type="Gene3D" id="1.10.10.10">
    <property type="entry name" value="Winged helix-like DNA-binding domain superfamily/Winged helix DNA-binding domain"/>
    <property type="match status" value="1"/>
</dbReference>
<evidence type="ECO:0000313" key="15">
    <source>
        <dbReference type="Proteomes" id="UP000005317"/>
    </source>
</evidence>
<evidence type="ECO:0000256" key="2">
    <source>
        <dbReference type="ARBA" id="ARBA00022490"/>
    </source>
</evidence>
<dbReference type="GO" id="GO:0006355">
    <property type="term" value="P:regulation of DNA-templated transcription"/>
    <property type="evidence" value="ECO:0007669"/>
    <property type="project" value="InterPro"/>
</dbReference>
<evidence type="ECO:0000256" key="10">
    <source>
        <dbReference type="PROSITE-ProRule" id="PRU00169"/>
    </source>
</evidence>
<reference evidence="15" key="1">
    <citation type="journal article" date="2011" name="Stand. Genomic Sci.">
        <title>Genome sequence of the filamentous, gliding Thiothrix nivea neotype strain (JP2(T)).</title>
        <authorList>
            <person name="Lapidus A."/>
            <person name="Nolan M."/>
            <person name="Lucas S."/>
            <person name="Glavina Del Rio T."/>
            <person name="Tice H."/>
            <person name="Cheng J.F."/>
            <person name="Tapia R."/>
            <person name="Han C."/>
            <person name="Goodwin L."/>
            <person name="Pitluck S."/>
            <person name="Liolios K."/>
            <person name="Pagani I."/>
            <person name="Ivanova N."/>
            <person name="Huntemann M."/>
            <person name="Mavromatis K."/>
            <person name="Mikhailova N."/>
            <person name="Pati A."/>
            <person name="Chen A."/>
            <person name="Palaniappan K."/>
            <person name="Land M."/>
            <person name="Brambilla E.M."/>
            <person name="Rohde M."/>
            <person name="Abt B."/>
            <person name="Verbarg S."/>
            <person name="Goker M."/>
            <person name="Bristow J."/>
            <person name="Eisen J.A."/>
            <person name="Markowitz V."/>
            <person name="Hugenholtz P."/>
            <person name="Kyrpides N.C."/>
            <person name="Klenk H.P."/>
            <person name="Woyke T."/>
        </authorList>
    </citation>
    <scope>NUCLEOTIDE SEQUENCE [LARGE SCALE GENOMIC DNA]</scope>
    <source>
        <strain evidence="15">ATCC 35100 / DSM 5205 / JP2</strain>
    </source>
</reference>
<keyword evidence="6" id="KW-0805">Transcription regulation</keyword>
<dbReference type="CDD" id="cd17574">
    <property type="entry name" value="REC_OmpR"/>
    <property type="match status" value="1"/>
</dbReference>
<evidence type="ECO:0000256" key="4">
    <source>
        <dbReference type="ARBA" id="ARBA00022553"/>
    </source>
</evidence>
<keyword evidence="2" id="KW-0963">Cytoplasm</keyword>
<feature type="DNA-binding region" description="OmpR/PhoB-type" evidence="11">
    <location>
        <begin position="139"/>
        <end position="238"/>
    </location>
</feature>
<dbReference type="Pfam" id="PF00486">
    <property type="entry name" value="Trans_reg_C"/>
    <property type="match status" value="1"/>
</dbReference>
<dbReference type="PANTHER" id="PTHR48111:SF55">
    <property type="entry name" value="AEROBIC RESPIRATION CONTROL PROTEIN ARCA"/>
    <property type="match status" value="1"/>
</dbReference>
<comment type="subcellular location">
    <subcellularLocation>
        <location evidence="1">Cytoplasm</location>
    </subcellularLocation>
</comment>
<dbReference type="PANTHER" id="PTHR48111">
    <property type="entry name" value="REGULATOR OF RPOS"/>
    <property type="match status" value="1"/>
</dbReference>
<evidence type="ECO:0000256" key="1">
    <source>
        <dbReference type="ARBA" id="ARBA00004496"/>
    </source>
</evidence>
<keyword evidence="7 11" id="KW-0238">DNA-binding</keyword>
<dbReference type="AlphaFoldDB" id="A0A656HKI4"/>
<dbReference type="SUPFAM" id="SSF52172">
    <property type="entry name" value="CheY-like"/>
    <property type="match status" value="1"/>
</dbReference>
<keyword evidence="5" id="KW-0902">Two-component regulatory system</keyword>
<evidence type="ECO:0000259" key="13">
    <source>
        <dbReference type="PROSITE" id="PS51755"/>
    </source>
</evidence>
<dbReference type="InterPro" id="IPR011006">
    <property type="entry name" value="CheY-like_superfamily"/>
</dbReference>